<reference evidence="3 4" key="1">
    <citation type="journal article" date="2014" name="Nature">
        <title>Sequential evolution of bacterial morphology by co-option of a developmental regulator.</title>
        <authorList>
            <person name="Jiang C."/>
            <person name="Brown P.J."/>
            <person name="Ducret A."/>
            <person name="Brun Y.V."/>
        </authorList>
    </citation>
    <scope>NUCLEOTIDE SEQUENCE [LARGE SCALE GENOMIC DNA]</scope>
    <source>
        <strain evidence="3 4">DSM 16100</strain>
    </source>
</reference>
<evidence type="ECO:0000313" key="4">
    <source>
        <dbReference type="Proteomes" id="UP000017837"/>
    </source>
</evidence>
<evidence type="ECO:0000256" key="1">
    <source>
        <dbReference type="SAM" id="MobiDB-lite"/>
    </source>
</evidence>
<feature type="domain" description="Aminoglycoside phosphotransferase" evidence="2">
    <location>
        <begin position="127"/>
        <end position="242"/>
    </location>
</feature>
<dbReference type="EMBL" id="AWGB01000048">
    <property type="protein sequence ID" value="ESQ86913.1"/>
    <property type="molecule type" value="Genomic_DNA"/>
</dbReference>
<dbReference type="InterPro" id="IPR027417">
    <property type="entry name" value="P-loop_NTPase"/>
</dbReference>
<dbReference type="Gene3D" id="3.40.50.300">
    <property type="entry name" value="P-loop containing nucleotide triphosphate hydrolases"/>
    <property type="match status" value="1"/>
</dbReference>
<dbReference type="STRING" id="1121022.GCA_000376105_02142"/>
<dbReference type="Gene3D" id="3.90.1200.10">
    <property type="match status" value="1"/>
</dbReference>
<dbReference type="Pfam" id="PF13671">
    <property type="entry name" value="AAA_33"/>
    <property type="match status" value="1"/>
</dbReference>
<dbReference type="SUPFAM" id="SSF52540">
    <property type="entry name" value="P-loop containing nucleoside triphosphate hydrolases"/>
    <property type="match status" value="1"/>
</dbReference>
<keyword evidence="4" id="KW-1185">Reference proteome</keyword>
<name>V4R618_9CAUL</name>
<sequence>MSQVLLRLREGADRVIETSCANIILKGDKAYKIKKSVDYGFLDFTTPEKRRAALLRELSFNQRMAADIYLGIEDIAGESVLVMRRFDTNGVLSEQAAELGWTPDAGQMHALGQLVARFHGDALVCRDIQHASNTAYVLDSNRQNINIFRQQLGADLVDAYDEAVSVTYKKLETKVRQRFDSGYIRHCHGDLHLGNILIEHNKPVLFDCIEFNDRLSQIDVLYDLAFLLMDLWVRGHHAAANQVMNIWLEESARREKDPAQVYSGLELLPLYMSMRAAVRCHVHANSGGEDGDNMDKARAYLQAAQAFLKLKPAELQAVGGLSGSGKSTRARSDAPQTGRAPGAVILRSDEIRKRLWGCPAHDALPGAAYAPEESVRVYEHMFDLAQHVVRAGQSVILDATFREAWPRERCAEIARIEHVAFSGLWLDLPASVRAERVGLRKGDVSDATSDIAIQQQAVDPSQISWRIENADAP</sequence>
<dbReference type="InterPro" id="IPR002575">
    <property type="entry name" value="Aminoglycoside_PTrfase"/>
</dbReference>
<dbReference type="InterPro" id="IPR052732">
    <property type="entry name" value="Cell-binding_unc_protein"/>
</dbReference>
<evidence type="ECO:0000313" key="3">
    <source>
        <dbReference type="EMBL" id="ESQ86913.1"/>
    </source>
</evidence>
<dbReference type="Pfam" id="PF01636">
    <property type="entry name" value="APH"/>
    <property type="match status" value="1"/>
</dbReference>
<dbReference type="PANTHER" id="PTHR43883">
    <property type="entry name" value="SLR0207 PROTEIN"/>
    <property type="match status" value="1"/>
</dbReference>
<dbReference type="PANTHER" id="PTHR43883:SF1">
    <property type="entry name" value="GLUCONOKINASE"/>
    <property type="match status" value="1"/>
</dbReference>
<feature type="region of interest" description="Disordered" evidence="1">
    <location>
        <begin position="319"/>
        <end position="341"/>
    </location>
</feature>
<dbReference type="eggNOG" id="COG0645">
    <property type="taxonomic scope" value="Bacteria"/>
</dbReference>
<dbReference type="SUPFAM" id="SSF56112">
    <property type="entry name" value="Protein kinase-like (PK-like)"/>
    <property type="match status" value="1"/>
</dbReference>
<organism evidence="3 4">
    <name type="scientific">Asticcacaulis benevestitus DSM 16100 = ATCC BAA-896</name>
    <dbReference type="NCBI Taxonomy" id="1121022"/>
    <lineage>
        <taxon>Bacteria</taxon>
        <taxon>Pseudomonadati</taxon>
        <taxon>Pseudomonadota</taxon>
        <taxon>Alphaproteobacteria</taxon>
        <taxon>Caulobacterales</taxon>
        <taxon>Caulobacteraceae</taxon>
        <taxon>Asticcacaulis</taxon>
    </lineage>
</organism>
<accession>V4R618</accession>
<protein>
    <recommendedName>
        <fullName evidence="2">Aminoglycoside phosphotransferase domain-containing protein</fullName>
    </recommendedName>
</protein>
<proteinExistence type="predicted"/>
<dbReference type="InterPro" id="IPR011009">
    <property type="entry name" value="Kinase-like_dom_sf"/>
</dbReference>
<dbReference type="PATRIC" id="fig|1121022.4.peg.3608"/>
<dbReference type="Proteomes" id="UP000017837">
    <property type="component" value="Unassembled WGS sequence"/>
</dbReference>
<dbReference type="eggNOG" id="COG2187">
    <property type="taxonomic scope" value="Bacteria"/>
</dbReference>
<comment type="caution">
    <text evidence="3">The sequence shown here is derived from an EMBL/GenBank/DDBJ whole genome shotgun (WGS) entry which is preliminary data.</text>
</comment>
<gene>
    <name evidence="3" type="ORF">ABENE_17650</name>
</gene>
<evidence type="ECO:0000259" key="2">
    <source>
        <dbReference type="Pfam" id="PF01636"/>
    </source>
</evidence>
<dbReference type="AlphaFoldDB" id="V4R618"/>